<dbReference type="Gene3D" id="3.30.2030.10">
    <property type="entry name" value="YwmB-like"/>
    <property type="match status" value="1"/>
</dbReference>
<protein>
    <recommendedName>
        <fullName evidence="3">YwmB family TATA-box binding protein</fullName>
    </recommendedName>
</protein>
<keyword evidence="2" id="KW-1185">Reference proteome</keyword>
<dbReference type="OrthoDB" id="2374820at2"/>
<dbReference type="RefSeq" id="WP_095371608.1">
    <property type="nucleotide sequence ID" value="NZ_CP022983.1"/>
</dbReference>
<evidence type="ECO:0000313" key="2">
    <source>
        <dbReference type="Proteomes" id="UP000215137"/>
    </source>
</evidence>
<evidence type="ECO:0008006" key="3">
    <source>
        <dbReference type="Google" id="ProtNLM"/>
    </source>
</evidence>
<dbReference type="KEGG" id="bko:CKF48_12370"/>
<gene>
    <name evidence="1" type="ORF">CKF48_12370</name>
</gene>
<dbReference type="Pfam" id="PF08680">
    <property type="entry name" value="DUF1779"/>
    <property type="match status" value="1"/>
</dbReference>
<accession>A0A248TIS5</accession>
<dbReference type="Gene3D" id="3.30.360.40">
    <property type="entry name" value="YwmB-like"/>
    <property type="match status" value="1"/>
</dbReference>
<organism evidence="1 2">
    <name type="scientific">Cytobacillus kochii</name>
    <dbReference type="NCBI Taxonomy" id="859143"/>
    <lineage>
        <taxon>Bacteria</taxon>
        <taxon>Bacillati</taxon>
        <taxon>Bacillota</taxon>
        <taxon>Bacilli</taxon>
        <taxon>Bacillales</taxon>
        <taxon>Bacillaceae</taxon>
        <taxon>Cytobacillus</taxon>
    </lineage>
</organism>
<sequence>MKKYSFIFSIMGIVGLVWIIFGNHSDAASVEELSLIQIAQTVQDENILIQEWSVHARENLETLQTFAEVKAYTKEMKKSFTDWKWSVQKESQERYEVIGTLKKNDLTETIKILSTDTKNNVQTYVIYEAKGAGYEGSIQENMGNYMKSQMSDIFTKKPNIFSCIIGHYDGNMRESMLEQMNGLLSTFNAKEIEALEEEQFISTSAYSPMFKESVTTDGKDMNLQIGLRKEGLGAKTTIVIGTPIITIEY</sequence>
<name>A0A248TIS5_9BACI</name>
<evidence type="ECO:0000313" key="1">
    <source>
        <dbReference type="EMBL" id="ASV68039.1"/>
    </source>
</evidence>
<dbReference type="InterPro" id="IPR014794">
    <property type="entry name" value="DUF1779"/>
</dbReference>
<dbReference type="AlphaFoldDB" id="A0A248TIS5"/>
<dbReference type="EMBL" id="CP022983">
    <property type="protein sequence ID" value="ASV68039.1"/>
    <property type="molecule type" value="Genomic_DNA"/>
</dbReference>
<proteinExistence type="predicted"/>
<dbReference type="InterPro" id="IPR036209">
    <property type="entry name" value="YwmB-like_sf"/>
</dbReference>
<dbReference type="Proteomes" id="UP000215137">
    <property type="component" value="Chromosome"/>
</dbReference>
<dbReference type="SUPFAM" id="SSF143842">
    <property type="entry name" value="YwmB-like"/>
    <property type="match status" value="1"/>
</dbReference>
<reference evidence="1 2" key="1">
    <citation type="submission" date="2017-08" db="EMBL/GenBank/DDBJ databases">
        <title>Complete Genome Sequence of Bacillus kochii Oregon-R-modENCODE STRAIN BDGP4, isolated from Drosophila melanogaster gut.</title>
        <authorList>
            <person name="Wan K.H."/>
            <person name="Yu C."/>
            <person name="Park S."/>
            <person name="Hammonds A.S."/>
            <person name="Booth B.W."/>
            <person name="Celniker S.E."/>
        </authorList>
    </citation>
    <scope>NUCLEOTIDE SEQUENCE [LARGE SCALE GENOMIC DNA]</scope>
    <source>
        <strain evidence="1 2">BDGP4</strain>
    </source>
</reference>